<evidence type="ECO:0000313" key="2">
    <source>
        <dbReference type="EMBL" id="OAF54726.1"/>
    </source>
</evidence>
<dbReference type="InterPro" id="IPR011009">
    <property type="entry name" value="Kinase-like_dom_sf"/>
</dbReference>
<dbReference type="GO" id="GO:0004674">
    <property type="term" value="F:protein serine/threonine kinase activity"/>
    <property type="evidence" value="ECO:0007669"/>
    <property type="project" value="TreeGrafter"/>
</dbReference>
<dbReference type="RefSeq" id="XP_024320030.1">
    <property type="nucleotide sequence ID" value="XM_024472525.1"/>
</dbReference>
<dbReference type="Gene3D" id="1.10.510.10">
    <property type="entry name" value="Transferase(Phosphotransferase) domain 1"/>
    <property type="match status" value="1"/>
</dbReference>
<reference evidence="2" key="1">
    <citation type="submission" date="2016-03" db="EMBL/GenBank/DDBJ databases">
        <title>Updated assembly of Pseudogymnoascus destructans, the fungus causing white-nose syndrome of bats.</title>
        <authorList>
            <person name="Palmer J.M."/>
            <person name="Drees K.P."/>
            <person name="Foster J.T."/>
            <person name="Lindner D.L."/>
        </authorList>
    </citation>
    <scope>NUCLEOTIDE SEQUENCE [LARGE SCALE GENOMIC DNA]</scope>
    <source>
        <strain evidence="2">20631-21</strain>
    </source>
</reference>
<sequence>MLKFANHLVITRGGTSETGTIKANISNIILEYGDHDVDEYFMEFVPPVFQSEIKSFWGCLFDVADAVKHIHHLKVNTEGRTQGFNGWHAKIKPDNILTVQGQFKLADPGFATFVKKKNTETDPKKVVAGGTETYSAPERRYSSSGTREGAVSQKIDIWSLGCVFSIAATWVVLGHEGIRQFTELRQRSIRKIIGQQAAQLTGPYPNLDYFHNGREVLPDVLSWHAYLRSVLRKSDTITSSVLDLIDNEMFVGDAGCRIKATELLQKTG</sequence>
<evidence type="ECO:0000259" key="1">
    <source>
        <dbReference type="PROSITE" id="PS50011"/>
    </source>
</evidence>
<accession>A0A176ZXR0</accession>
<organism evidence="2">
    <name type="scientific">Pseudogymnoascus destructans</name>
    <dbReference type="NCBI Taxonomy" id="655981"/>
    <lineage>
        <taxon>Eukaryota</taxon>
        <taxon>Fungi</taxon>
        <taxon>Dikarya</taxon>
        <taxon>Ascomycota</taxon>
        <taxon>Pezizomycotina</taxon>
        <taxon>Leotiomycetes</taxon>
        <taxon>Thelebolales</taxon>
        <taxon>Thelebolaceae</taxon>
        <taxon>Pseudogymnoascus</taxon>
    </lineage>
</organism>
<dbReference type="AlphaFoldDB" id="A0A176ZXR0"/>
<dbReference type="SUPFAM" id="SSF56112">
    <property type="entry name" value="Protein kinase-like (PK-like)"/>
    <property type="match status" value="1"/>
</dbReference>
<dbReference type="SMART" id="SM00220">
    <property type="entry name" value="S_TKc"/>
    <property type="match status" value="1"/>
</dbReference>
<dbReference type="eggNOG" id="KOG0596">
    <property type="taxonomic scope" value="Eukaryota"/>
</dbReference>
<dbReference type="PANTHER" id="PTHR24359:SF1">
    <property type="entry name" value="INHIBITOR OF NUCLEAR FACTOR KAPPA-B KINASE EPSILON SUBUNIT HOMOLOG 1-RELATED"/>
    <property type="match status" value="1"/>
</dbReference>
<dbReference type="GO" id="GO:0005524">
    <property type="term" value="F:ATP binding"/>
    <property type="evidence" value="ECO:0007669"/>
    <property type="project" value="InterPro"/>
</dbReference>
<dbReference type="PROSITE" id="PS50011">
    <property type="entry name" value="PROTEIN_KINASE_DOM"/>
    <property type="match status" value="1"/>
</dbReference>
<gene>
    <name evidence="2" type="ORF">VC83_08985</name>
</gene>
<dbReference type="GeneID" id="36292023"/>
<dbReference type="EMBL" id="KV441416">
    <property type="protein sequence ID" value="OAF54726.1"/>
    <property type="molecule type" value="Genomic_DNA"/>
</dbReference>
<dbReference type="OrthoDB" id="5986190at2759"/>
<proteinExistence type="predicted"/>
<name>A0A176ZXR0_9PEZI</name>
<feature type="domain" description="Protein kinase" evidence="1">
    <location>
        <begin position="1"/>
        <end position="268"/>
    </location>
</feature>
<dbReference type="Proteomes" id="UP000077154">
    <property type="component" value="Unassembled WGS sequence"/>
</dbReference>
<dbReference type="Pfam" id="PF00069">
    <property type="entry name" value="Pkinase"/>
    <property type="match status" value="1"/>
</dbReference>
<dbReference type="VEuPathDB" id="FungiDB:GMDG_04614"/>
<protein>
    <recommendedName>
        <fullName evidence="1">Protein kinase domain-containing protein</fullName>
    </recommendedName>
</protein>
<dbReference type="InterPro" id="IPR000719">
    <property type="entry name" value="Prot_kinase_dom"/>
</dbReference>
<dbReference type="PANTHER" id="PTHR24359">
    <property type="entry name" value="SERINE/THREONINE-PROTEIN KINASE SBK1"/>
    <property type="match status" value="1"/>
</dbReference>